<sequence>MKGLSVLSFWLLGLSVLGNVSIPGYENFSSNARQWADSIYHTLDLELKVAQILVSNQSEFVADFKKQIPQPGFIIGNTDYSTSGIQKPGFALSTFIVPELKNISSQNDHTISFPDEKSMILMGQEHQMQLKNLLANKLYPKGKPVFVASGKYSPLWMDGEVIGYENYSSRDILWMPVSHGNETGGKPGIRLFQMPRQVISLIPSRLPDISFKDTAHKTPVMSSGNWRKEPVTEIAIEQVLNDGMLLLTDDYELDYMRLLAAFKDRWLPESLLSKICRIVLAFKYDAINKLVTHQLDFSVEEEELMLRHAYENAIMLFQWQHRSPFPIQELNIRVGFYDNTKGNAEYFRAMAQNHVVSPLDLADDVNYDLIFWLIDSFEDVKVDVNGFISHLKRTYNGTKVVMVYAGDLDEIPFTRLPRHLDALIASPANIPYSWSSLAQVAFGGIATIKKDASYYFNADLLELQREIEASRLKYGTPLEAGLNKEMLSKTDKLIHDAIRQKATPGAQLLIIRNGVVAWHKSYGFHTYENFQPVLNTDLYDLASITKMSATLPALMKLYDEGRWRLADSLKSYLPESDTTDKRAITMRQLLLHESGLPAFIPFHISTLDRTKLIGDLYSRRRSATHPFQVDERLWMNRTAVLRDDLYRSVSDLRFSIPVARDLYLDGTYTDSIYNQTLLARLNSNSYRYSDLNFLLLQRITENLTGHSLDQYVSKNFYGPMGASSLTYNPWKIMAVENVVPTENDVAFRRQLLRGYVHDQAAALMGGVAGHAGLFGNANDLGKMMQMYLNNGVYGYRRYLNSETIKFFSARQNQNSRRGLGFDKPEPDPDKVSPAGKLASPQSFGHSGFSGTIAWADPEYNLVYVFLSNRIHPNQYNRLLIQENIRTKLQDIIYESILEE</sequence>
<organism evidence="4 5">
    <name type="scientific">Alkalitalea saponilacus</name>
    <dbReference type="NCBI Taxonomy" id="889453"/>
    <lineage>
        <taxon>Bacteria</taxon>
        <taxon>Pseudomonadati</taxon>
        <taxon>Bacteroidota</taxon>
        <taxon>Bacteroidia</taxon>
        <taxon>Marinilabiliales</taxon>
        <taxon>Marinilabiliaceae</taxon>
        <taxon>Alkalitalea</taxon>
    </lineage>
</organism>
<dbReference type="Proteomes" id="UP000191055">
    <property type="component" value="Unassembled WGS sequence"/>
</dbReference>
<evidence type="ECO:0000256" key="2">
    <source>
        <dbReference type="SAM" id="MobiDB-lite"/>
    </source>
</evidence>
<feature type="compositionally biased region" description="Basic and acidic residues" evidence="2">
    <location>
        <begin position="819"/>
        <end position="830"/>
    </location>
</feature>
<reference evidence="5" key="1">
    <citation type="submission" date="2017-02" db="EMBL/GenBank/DDBJ databases">
        <authorList>
            <person name="Varghese N."/>
            <person name="Submissions S."/>
        </authorList>
    </citation>
    <scope>NUCLEOTIDE SEQUENCE [LARGE SCALE GENOMIC DNA]</scope>
    <source>
        <strain evidence="5">DSM 24412</strain>
    </source>
</reference>
<evidence type="ECO:0000313" key="4">
    <source>
        <dbReference type="EMBL" id="SKB68239.1"/>
    </source>
</evidence>
<keyword evidence="5" id="KW-1185">Reference proteome</keyword>
<name>A0A1T5D995_9BACT</name>
<gene>
    <name evidence="4" type="ORF">SAMN03080601_01035</name>
</gene>
<dbReference type="GO" id="GO:0016787">
    <property type="term" value="F:hydrolase activity"/>
    <property type="evidence" value="ECO:0007669"/>
    <property type="project" value="UniProtKB-KW"/>
</dbReference>
<dbReference type="EMBL" id="FUYV01000004">
    <property type="protein sequence ID" value="SKB68239.1"/>
    <property type="molecule type" value="Genomic_DNA"/>
</dbReference>
<evidence type="ECO:0000259" key="3">
    <source>
        <dbReference type="Pfam" id="PF00144"/>
    </source>
</evidence>
<evidence type="ECO:0000313" key="5">
    <source>
        <dbReference type="Proteomes" id="UP000191055"/>
    </source>
</evidence>
<dbReference type="OrthoDB" id="9805821at2"/>
<proteinExistence type="predicted"/>
<dbReference type="Pfam" id="PF00144">
    <property type="entry name" value="Beta-lactamase"/>
    <property type="match status" value="1"/>
</dbReference>
<dbReference type="InterPro" id="IPR001466">
    <property type="entry name" value="Beta-lactam-related"/>
</dbReference>
<accession>A0A1T5D995</accession>
<feature type="domain" description="Beta-lactamase-related" evidence="3">
    <location>
        <begin position="491"/>
        <end position="877"/>
    </location>
</feature>
<dbReference type="SUPFAM" id="SSF56601">
    <property type="entry name" value="beta-lactamase/transpeptidase-like"/>
    <property type="match status" value="1"/>
</dbReference>
<dbReference type="PANTHER" id="PTHR43283:SF11">
    <property type="entry name" value="BETA-LACTAMASE-RELATED DOMAIN-CONTAINING PROTEIN"/>
    <property type="match status" value="1"/>
</dbReference>
<evidence type="ECO:0000256" key="1">
    <source>
        <dbReference type="ARBA" id="ARBA00022801"/>
    </source>
</evidence>
<dbReference type="KEGG" id="asx:CDL62_16485"/>
<dbReference type="RefSeq" id="WP_079556806.1">
    <property type="nucleotide sequence ID" value="NZ_CP021904.1"/>
</dbReference>
<dbReference type="PANTHER" id="PTHR43283">
    <property type="entry name" value="BETA-LACTAMASE-RELATED"/>
    <property type="match status" value="1"/>
</dbReference>
<dbReference type="InterPro" id="IPR012338">
    <property type="entry name" value="Beta-lactam/transpept-like"/>
</dbReference>
<dbReference type="Gene3D" id="3.40.710.10">
    <property type="entry name" value="DD-peptidase/beta-lactamase superfamily"/>
    <property type="match status" value="1"/>
</dbReference>
<keyword evidence="1" id="KW-0378">Hydrolase</keyword>
<feature type="region of interest" description="Disordered" evidence="2">
    <location>
        <begin position="815"/>
        <end position="838"/>
    </location>
</feature>
<dbReference type="InterPro" id="IPR050789">
    <property type="entry name" value="Diverse_Enzym_Activities"/>
</dbReference>
<dbReference type="STRING" id="889453.SAMN03080601_01035"/>
<protein>
    <submittedName>
        <fullName evidence="4">CubicO group peptidase, beta-lactamase class C family</fullName>
    </submittedName>
</protein>
<dbReference type="AlphaFoldDB" id="A0A1T5D995"/>